<evidence type="ECO:0000313" key="1">
    <source>
        <dbReference type="EMBL" id="KAI5338878.1"/>
    </source>
</evidence>
<dbReference type="Proteomes" id="UP001054821">
    <property type="component" value="Chromosome 3"/>
</dbReference>
<organism evidence="1 2">
    <name type="scientific">Prunus dulcis</name>
    <name type="common">Almond</name>
    <name type="synonym">Amygdalus dulcis</name>
    <dbReference type="NCBI Taxonomy" id="3755"/>
    <lineage>
        <taxon>Eukaryota</taxon>
        <taxon>Viridiplantae</taxon>
        <taxon>Streptophyta</taxon>
        <taxon>Embryophyta</taxon>
        <taxon>Tracheophyta</taxon>
        <taxon>Spermatophyta</taxon>
        <taxon>Magnoliopsida</taxon>
        <taxon>eudicotyledons</taxon>
        <taxon>Gunneridae</taxon>
        <taxon>Pentapetalae</taxon>
        <taxon>rosids</taxon>
        <taxon>fabids</taxon>
        <taxon>Rosales</taxon>
        <taxon>Rosaceae</taxon>
        <taxon>Amygdaloideae</taxon>
        <taxon>Amygdaleae</taxon>
        <taxon>Prunus</taxon>
    </lineage>
</organism>
<dbReference type="InterPro" id="IPR029062">
    <property type="entry name" value="Class_I_gatase-like"/>
</dbReference>
<dbReference type="AlphaFoldDB" id="A0AAD4W9H8"/>
<dbReference type="GO" id="GO:0006241">
    <property type="term" value="P:CTP biosynthetic process"/>
    <property type="evidence" value="ECO:0007669"/>
    <property type="project" value="TreeGrafter"/>
</dbReference>
<evidence type="ECO:0000313" key="2">
    <source>
        <dbReference type="Proteomes" id="UP001054821"/>
    </source>
</evidence>
<dbReference type="GO" id="GO:0042802">
    <property type="term" value="F:identical protein binding"/>
    <property type="evidence" value="ECO:0007669"/>
    <property type="project" value="TreeGrafter"/>
</dbReference>
<dbReference type="InterPro" id="IPR004468">
    <property type="entry name" value="CTP_synthase"/>
</dbReference>
<gene>
    <name evidence="1" type="ORF">L3X38_018150</name>
</gene>
<sequence length="139" mass="15381">MSELNARPARPERPERAILSSSTSVVLFVSVVSISKFSPNIILEMRSFELIVLLSGLLPNPKLETSVLHYHTLASTVEGLERADSTELDEHTPNPVVVFMPEGSRTHMGSTVRLGSRRTLFHPLTTNIWTLIAFGDQKG</sequence>
<reference evidence="1 2" key="1">
    <citation type="journal article" date="2022" name="G3 (Bethesda)">
        <title>Whole-genome sequence and methylome profiling of the almond [Prunus dulcis (Mill.) D.A. Webb] cultivar 'Nonpareil'.</title>
        <authorList>
            <person name="D'Amico-Willman K.M."/>
            <person name="Ouma W.Z."/>
            <person name="Meulia T."/>
            <person name="Sideli G.M."/>
            <person name="Gradziel T.M."/>
            <person name="Fresnedo-Ramirez J."/>
        </authorList>
    </citation>
    <scope>NUCLEOTIDE SEQUENCE [LARGE SCALE GENOMIC DNA]</scope>
    <source>
        <strain evidence="1">Clone GOH B32 T37-40</strain>
    </source>
</reference>
<dbReference type="GO" id="GO:0003883">
    <property type="term" value="F:CTP synthase activity"/>
    <property type="evidence" value="ECO:0007669"/>
    <property type="project" value="InterPro"/>
</dbReference>
<dbReference type="PANTHER" id="PTHR11550">
    <property type="entry name" value="CTP SYNTHASE"/>
    <property type="match status" value="1"/>
</dbReference>
<proteinExistence type="predicted"/>
<protein>
    <submittedName>
        <fullName evidence="1">Uncharacterized protein</fullName>
    </submittedName>
</protein>
<comment type="caution">
    <text evidence="1">The sequence shown here is derived from an EMBL/GenBank/DDBJ whole genome shotgun (WGS) entry which is preliminary data.</text>
</comment>
<dbReference type="EMBL" id="JAJFAZ020000003">
    <property type="protein sequence ID" value="KAI5338878.1"/>
    <property type="molecule type" value="Genomic_DNA"/>
</dbReference>
<name>A0AAD4W9H8_PRUDU</name>
<accession>A0AAD4W9H8</accession>
<dbReference type="PANTHER" id="PTHR11550:SF40">
    <property type="entry name" value="CTP SYNTHASE"/>
    <property type="match status" value="1"/>
</dbReference>
<dbReference type="Gene3D" id="3.40.50.880">
    <property type="match status" value="1"/>
</dbReference>
<dbReference type="GO" id="GO:0019856">
    <property type="term" value="P:pyrimidine nucleobase biosynthetic process"/>
    <property type="evidence" value="ECO:0007669"/>
    <property type="project" value="TreeGrafter"/>
</dbReference>
<keyword evidence="2" id="KW-1185">Reference proteome</keyword>